<gene>
    <name evidence="2" type="ORF">NAEGRDRAFT_58923</name>
</gene>
<dbReference type="AlphaFoldDB" id="D2VQD3"/>
<evidence type="ECO:0000313" key="2">
    <source>
        <dbReference type="EMBL" id="EFC40853.1"/>
    </source>
</evidence>
<dbReference type="Proteomes" id="UP000006671">
    <property type="component" value="Unassembled WGS sequence"/>
</dbReference>
<dbReference type="EMBL" id="GG738889">
    <property type="protein sequence ID" value="EFC40853.1"/>
    <property type="molecule type" value="Genomic_DNA"/>
</dbReference>
<feature type="region of interest" description="Disordered" evidence="1">
    <location>
        <begin position="1"/>
        <end position="31"/>
    </location>
</feature>
<dbReference type="GeneID" id="8855867"/>
<feature type="compositionally biased region" description="Polar residues" evidence="1">
    <location>
        <begin position="264"/>
        <end position="282"/>
    </location>
</feature>
<keyword evidence="3" id="KW-1185">Reference proteome</keyword>
<accession>D2VQD3</accession>
<feature type="region of interest" description="Disordered" evidence="1">
    <location>
        <begin position="247"/>
        <end position="303"/>
    </location>
</feature>
<dbReference type="InParanoid" id="D2VQD3"/>
<proteinExistence type="predicted"/>
<sequence length="374" mass="43470">MSSSKQQETNNTEQTQQQMETQQQYDNQEEVEIDERSLKCNAFIIEYILYKKVDYLVEDLLRELPYDRDNVNLRTRLIISQLNGLWEEVEQEDKVDGDRIGFIVSSVTALLGLLDERKQTFAEFFQEATFSADAYSKKIKKWLTSFINADTYELKYQSLEALVKYFNILGNYLGEPKLYSLLNQPKQIQEETQSNDAVMNEPQIPQITVDSLPDEPCTYLGLKNTGISTSEETTIFITERLFNARKPSKPIPQVPEKAPRQEELTQQPTQQVVAASTQSNQDEQAKKRKPTANANNLKKKSYKDQDLNQIQMVNPRRNLFLRILPVVKKKLNEFFSSHVKNQKIPSKRKYFGLMMKLTPYLKVSRCMELSGQEF</sequence>
<dbReference type="VEuPathDB" id="AmoebaDB:NAEGRDRAFT_58923"/>
<feature type="compositionally biased region" description="Low complexity" evidence="1">
    <location>
        <begin position="1"/>
        <end position="26"/>
    </location>
</feature>
<protein>
    <submittedName>
        <fullName evidence="2">Predicted protein</fullName>
    </submittedName>
</protein>
<evidence type="ECO:0000313" key="3">
    <source>
        <dbReference type="Proteomes" id="UP000006671"/>
    </source>
</evidence>
<dbReference type="RefSeq" id="XP_002673597.1">
    <property type="nucleotide sequence ID" value="XM_002673551.1"/>
</dbReference>
<dbReference type="KEGG" id="ngr:NAEGRDRAFT_58923"/>
<organism evidence="3">
    <name type="scientific">Naegleria gruberi</name>
    <name type="common">Amoeba</name>
    <dbReference type="NCBI Taxonomy" id="5762"/>
    <lineage>
        <taxon>Eukaryota</taxon>
        <taxon>Discoba</taxon>
        <taxon>Heterolobosea</taxon>
        <taxon>Tetramitia</taxon>
        <taxon>Eutetramitia</taxon>
        <taxon>Vahlkampfiidae</taxon>
        <taxon>Naegleria</taxon>
    </lineage>
</organism>
<name>D2VQD3_NAEGR</name>
<evidence type="ECO:0000256" key="1">
    <source>
        <dbReference type="SAM" id="MobiDB-lite"/>
    </source>
</evidence>
<reference evidence="2 3" key="1">
    <citation type="journal article" date="2010" name="Cell">
        <title>The genome of Naegleria gruberi illuminates early eukaryotic versatility.</title>
        <authorList>
            <person name="Fritz-Laylin L.K."/>
            <person name="Prochnik S.E."/>
            <person name="Ginger M.L."/>
            <person name="Dacks J.B."/>
            <person name="Carpenter M.L."/>
            <person name="Field M.C."/>
            <person name="Kuo A."/>
            <person name="Paredez A."/>
            <person name="Chapman J."/>
            <person name="Pham J."/>
            <person name="Shu S."/>
            <person name="Neupane R."/>
            <person name="Cipriano M."/>
            <person name="Mancuso J."/>
            <person name="Tu H."/>
            <person name="Salamov A."/>
            <person name="Lindquist E."/>
            <person name="Shapiro H."/>
            <person name="Lucas S."/>
            <person name="Grigoriev I.V."/>
            <person name="Cande W.Z."/>
            <person name="Fulton C."/>
            <person name="Rokhsar D.S."/>
            <person name="Dawson S.C."/>
        </authorList>
    </citation>
    <scope>NUCLEOTIDE SEQUENCE [LARGE SCALE GENOMIC DNA]</scope>
    <source>
        <strain evidence="2 3">NEG-M</strain>
    </source>
</reference>